<evidence type="ECO:0000256" key="8">
    <source>
        <dbReference type="SAM" id="Phobius"/>
    </source>
</evidence>
<evidence type="ECO:0000256" key="1">
    <source>
        <dbReference type="ARBA" id="ARBA00004141"/>
    </source>
</evidence>
<keyword evidence="5 8" id="KW-0812">Transmembrane</keyword>
<evidence type="ECO:0000256" key="2">
    <source>
        <dbReference type="ARBA" id="ARBA00005179"/>
    </source>
</evidence>
<evidence type="ECO:0000256" key="5">
    <source>
        <dbReference type="ARBA" id="ARBA00022692"/>
    </source>
</evidence>
<dbReference type="GO" id="GO:0006629">
    <property type="term" value="P:lipid metabolic process"/>
    <property type="evidence" value="ECO:0007669"/>
    <property type="project" value="InterPro"/>
</dbReference>
<dbReference type="InterPro" id="IPR044851">
    <property type="entry name" value="Wax_synthase"/>
</dbReference>
<comment type="pathway">
    <text evidence="2">Secondary metabolite biosynthesis.</text>
</comment>
<dbReference type="GO" id="GO:0016020">
    <property type="term" value="C:membrane"/>
    <property type="evidence" value="ECO:0007669"/>
    <property type="project" value="UniProtKB-SubCell"/>
</dbReference>
<dbReference type="PANTHER" id="PTHR31595:SF57">
    <property type="entry name" value="OS04G0481900 PROTEIN"/>
    <property type="match status" value="1"/>
</dbReference>
<evidence type="ECO:0000259" key="9">
    <source>
        <dbReference type="Pfam" id="PF13813"/>
    </source>
</evidence>
<feature type="transmembrane region" description="Helical" evidence="8">
    <location>
        <begin position="210"/>
        <end position="238"/>
    </location>
</feature>
<dbReference type="EMBL" id="MNAD01001019">
    <property type="protein sequence ID" value="OJT08683.1"/>
    <property type="molecule type" value="Genomic_DNA"/>
</dbReference>
<sequence length="341" mass="37279">MFVIAKSVDFAFAKEGRLRVGEKDLGRSFDRDAPQRVRSARAAALLGGRNPAARILPRCVFDAMEVGFTMRGVGWDFGKYTPIPQVTRPSERQAFIRATVKNIIRNQLLIDLIDTVTKCIPGVTATGGSIFLQDLPPLERYFLSTAIHIGHGVLIFAGVALTYDIGSLIGIFLFNQSPAAWPPIHGGLFAARSVHDFWARSWHQLFRYTFLTLGGFFGNWLCGGLGMVLGCFLASGLFHEFGLVVAGKELDPSVLAFFLLQAVGILCEKAFRRLTGKKVGGPFGFVWTAVFVVGFGQICTDSWYARGIGGAISIPPSLSVIRLALLPSIRVVVRYVYSLLS</sequence>
<dbReference type="PANTHER" id="PTHR31595">
    <property type="entry name" value="LONG-CHAIN-ALCOHOL O-FATTY-ACYLTRANSFERASE 3-RELATED"/>
    <property type="match status" value="1"/>
</dbReference>
<proteinExistence type="inferred from homology"/>
<comment type="subcellular location">
    <subcellularLocation>
        <location evidence="1">Membrane</location>
        <topology evidence="1">Multi-pass membrane protein</topology>
    </subcellularLocation>
</comment>
<comment type="similarity">
    <text evidence="3">Belongs to the wax synthase family.</text>
</comment>
<dbReference type="AlphaFoldDB" id="A0A1M2VM98"/>
<dbReference type="Pfam" id="PF13813">
    <property type="entry name" value="MBOAT_2"/>
    <property type="match status" value="1"/>
</dbReference>
<comment type="caution">
    <text evidence="10">The sequence shown here is derived from an EMBL/GenBank/DDBJ whole genome shotgun (WGS) entry which is preliminary data.</text>
</comment>
<feature type="transmembrane region" description="Helical" evidence="8">
    <location>
        <begin position="279"/>
        <end position="298"/>
    </location>
</feature>
<evidence type="ECO:0000256" key="4">
    <source>
        <dbReference type="ARBA" id="ARBA00022679"/>
    </source>
</evidence>
<dbReference type="GO" id="GO:0008374">
    <property type="term" value="F:O-acyltransferase activity"/>
    <property type="evidence" value="ECO:0007669"/>
    <property type="project" value="InterPro"/>
</dbReference>
<evidence type="ECO:0000313" key="10">
    <source>
        <dbReference type="EMBL" id="OJT08683.1"/>
    </source>
</evidence>
<dbReference type="OMA" id="QICTDSW"/>
<protein>
    <recommendedName>
        <fullName evidence="9">Wax synthase domain-containing protein</fullName>
    </recommendedName>
</protein>
<evidence type="ECO:0000256" key="3">
    <source>
        <dbReference type="ARBA" id="ARBA00007282"/>
    </source>
</evidence>
<evidence type="ECO:0000313" key="11">
    <source>
        <dbReference type="Proteomes" id="UP000184267"/>
    </source>
</evidence>
<organism evidence="10 11">
    <name type="scientific">Trametes pubescens</name>
    <name type="common">White-rot fungus</name>
    <dbReference type="NCBI Taxonomy" id="154538"/>
    <lineage>
        <taxon>Eukaryota</taxon>
        <taxon>Fungi</taxon>
        <taxon>Dikarya</taxon>
        <taxon>Basidiomycota</taxon>
        <taxon>Agaricomycotina</taxon>
        <taxon>Agaricomycetes</taxon>
        <taxon>Polyporales</taxon>
        <taxon>Polyporaceae</taxon>
        <taxon>Trametes</taxon>
    </lineage>
</organism>
<gene>
    <name evidence="10" type="ORF">TRAPUB_409</name>
</gene>
<accession>A0A1M2VM98</accession>
<evidence type="ECO:0000256" key="7">
    <source>
        <dbReference type="ARBA" id="ARBA00023136"/>
    </source>
</evidence>
<evidence type="ECO:0000256" key="6">
    <source>
        <dbReference type="ARBA" id="ARBA00022989"/>
    </source>
</evidence>
<dbReference type="OrthoDB" id="1077582at2759"/>
<keyword evidence="11" id="KW-1185">Reference proteome</keyword>
<keyword evidence="4" id="KW-0808">Transferase</keyword>
<feature type="domain" description="Wax synthase" evidence="9">
    <location>
        <begin position="181"/>
        <end position="259"/>
    </location>
</feature>
<dbReference type="InterPro" id="IPR032805">
    <property type="entry name" value="Wax_synthase_dom"/>
</dbReference>
<keyword evidence="6 8" id="KW-1133">Transmembrane helix</keyword>
<dbReference type="Proteomes" id="UP000184267">
    <property type="component" value="Unassembled WGS sequence"/>
</dbReference>
<feature type="transmembrane region" description="Helical" evidence="8">
    <location>
        <begin position="153"/>
        <end position="174"/>
    </location>
</feature>
<dbReference type="STRING" id="154538.A0A1M2VM98"/>
<feature type="transmembrane region" description="Helical" evidence="8">
    <location>
        <begin position="304"/>
        <end position="325"/>
    </location>
</feature>
<name>A0A1M2VM98_TRAPU</name>
<keyword evidence="7 8" id="KW-0472">Membrane</keyword>
<reference evidence="10 11" key="1">
    <citation type="submission" date="2016-10" db="EMBL/GenBank/DDBJ databases">
        <title>Genome sequence of the basidiomycete white-rot fungus Trametes pubescens.</title>
        <authorList>
            <person name="Makela M.R."/>
            <person name="Granchi Z."/>
            <person name="Peng M."/>
            <person name="De Vries R.P."/>
            <person name="Grigoriev I."/>
            <person name="Riley R."/>
            <person name="Hilden K."/>
        </authorList>
    </citation>
    <scope>NUCLEOTIDE SEQUENCE [LARGE SCALE GENOMIC DNA]</scope>
    <source>
        <strain evidence="10 11">FBCC735</strain>
    </source>
</reference>